<name>A0ACB0LFM6_TRIPR</name>
<dbReference type="EMBL" id="CASHSV030000513">
    <property type="protein sequence ID" value="CAJ2666047.1"/>
    <property type="molecule type" value="Genomic_DNA"/>
</dbReference>
<evidence type="ECO:0000313" key="1">
    <source>
        <dbReference type="EMBL" id="CAJ2666047.1"/>
    </source>
</evidence>
<proteinExistence type="predicted"/>
<dbReference type="Proteomes" id="UP001177021">
    <property type="component" value="Unassembled WGS sequence"/>
</dbReference>
<sequence length="797" mass="86932">MYSSTPLYKTKFSTTFLTQSHLIHRIQRNLSNMETLKKHLIVTLFVILVMSNVSLTRSKKSENEKISYIVHVAKSKMPASFDHHSIWYESILKSVSESAEMLYTYNNAINGFSTSLTVEELQSLKTQVGILKVTLDRKYKLFTTRTPKFLGIDKIYRTFPTTNKSSDIIVGLLDSGVWPESKSFDDTGYGPIPRTWKGKCEIGINFTASNCNKKLIGARFYAKGFEASVGLINETIESRSPRDDHGHGTHTASTAVGSPVGNANFFGYANGTARGMAVGARVAIYKVCWGGCFASDILAAIDQAIVDKVNILSLSLGSGPKQYFDDNIAIGAFAAMEHGILVSCAAGNNGPFRSTVTNIAPWITTVGSGTLDRDFPVYVRLGNRKKYFGATFSNVSSFPNTLLPFIYAGNASNDEGKGLGTCLPGSLNSEKVSGKIVLCDRGEISRIEKGNIVKSVGGLGMVLANTMENGEETVADAYFMPAINVGYKDGEAIKKYLFSNPKPMGKIVFRGTRIGVKPSPVVAKSSSRGPNSITPQILKPDLIAPGIKILAAYTGNVSPTYLVSDPRRVDFYLLSGTSMACPHVSGLAALIKSVHPEWSPAAIRSALMTTAYTTYKNNQTLLDEASKNPATPFDFGAGHVNPISALNPGLVYDLTVDDYLSFLCALNYSNANIEIVARRKYTCDPKKQYSVTDLNYPSFVVVFEGGHRVEEIKYTRTLTNVGSARTYKVSVKSDAPSVKISVEPEVLSFKRNEKKLYTVTFTTSGSKPNGTQSFGRLEWSNGKIVVKSPIAFIWKLN</sequence>
<protein>
    <submittedName>
        <fullName evidence="1">Uncharacterized protein</fullName>
    </submittedName>
</protein>
<reference evidence="1" key="1">
    <citation type="submission" date="2023-10" db="EMBL/GenBank/DDBJ databases">
        <authorList>
            <person name="Rodriguez Cubillos JULIANA M."/>
            <person name="De Vega J."/>
        </authorList>
    </citation>
    <scope>NUCLEOTIDE SEQUENCE</scope>
</reference>
<keyword evidence="2" id="KW-1185">Reference proteome</keyword>
<gene>
    <name evidence="1" type="ORF">MILVUS5_LOCUS30912</name>
</gene>
<comment type="caution">
    <text evidence="1">The sequence shown here is derived from an EMBL/GenBank/DDBJ whole genome shotgun (WGS) entry which is preliminary data.</text>
</comment>
<evidence type="ECO:0000313" key="2">
    <source>
        <dbReference type="Proteomes" id="UP001177021"/>
    </source>
</evidence>
<accession>A0ACB0LFM6</accession>
<organism evidence="1 2">
    <name type="scientific">Trifolium pratense</name>
    <name type="common">Red clover</name>
    <dbReference type="NCBI Taxonomy" id="57577"/>
    <lineage>
        <taxon>Eukaryota</taxon>
        <taxon>Viridiplantae</taxon>
        <taxon>Streptophyta</taxon>
        <taxon>Embryophyta</taxon>
        <taxon>Tracheophyta</taxon>
        <taxon>Spermatophyta</taxon>
        <taxon>Magnoliopsida</taxon>
        <taxon>eudicotyledons</taxon>
        <taxon>Gunneridae</taxon>
        <taxon>Pentapetalae</taxon>
        <taxon>rosids</taxon>
        <taxon>fabids</taxon>
        <taxon>Fabales</taxon>
        <taxon>Fabaceae</taxon>
        <taxon>Papilionoideae</taxon>
        <taxon>50 kb inversion clade</taxon>
        <taxon>NPAAA clade</taxon>
        <taxon>Hologalegina</taxon>
        <taxon>IRL clade</taxon>
        <taxon>Trifolieae</taxon>
        <taxon>Trifolium</taxon>
    </lineage>
</organism>